<dbReference type="Pfam" id="PF00089">
    <property type="entry name" value="Trypsin"/>
    <property type="match status" value="1"/>
</dbReference>
<dbReference type="SUPFAM" id="SSF50494">
    <property type="entry name" value="Trypsin-like serine proteases"/>
    <property type="match status" value="1"/>
</dbReference>
<dbReference type="InterPro" id="IPR018114">
    <property type="entry name" value="TRYPSIN_HIS"/>
</dbReference>
<dbReference type="Gene3D" id="2.40.10.10">
    <property type="entry name" value="Trypsin-like serine proteases"/>
    <property type="match status" value="2"/>
</dbReference>
<dbReference type="PROSITE" id="PS50240">
    <property type="entry name" value="TRYPSIN_DOM"/>
    <property type="match status" value="1"/>
</dbReference>
<organism evidence="8 9">
    <name type="scientific">Acanthoscelides obtectus</name>
    <name type="common">Bean weevil</name>
    <name type="synonym">Bruchus obtectus</name>
    <dbReference type="NCBI Taxonomy" id="200917"/>
    <lineage>
        <taxon>Eukaryota</taxon>
        <taxon>Metazoa</taxon>
        <taxon>Ecdysozoa</taxon>
        <taxon>Arthropoda</taxon>
        <taxon>Hexapoda</taxon>
        <taxon>Insecta</taxon>
        <taxon>Pterygota</taxon>
        <taxon>Neoptera</taxon>
        <taxon>Endopterygota</taxon>
        <taxon>Coleoptera</taxon>
        <taxon>Polyphaga</taxon>
        <taxon>Cucujiformia</taxon>
        <taxon>Chrysomeloidea</taxon>
        <taxon>Chrysomelidae</taxon>
        <taxon>Bruchinae</taxon>
        <taxon>Bruchini</taxon>
        <taxon>Acanthoscelides</taxon>
    </lineage>
</organism>
<evidence type="ECO:0000256" key="5">
    <source>
        <dbReference type="RuleBase" id="RU363034"/>
    </source>
</evidence>
<reference evidence="8" key="1">
    <citation type="submission" date="2022-03" db="EMBL/GenBank/DDBJ databases">
        <authorList>
            <person name="Sayadi A."/>
        </authorList>
    </citation>
    <scope>NUCLEOTIDE SEQUENCE</scope>
</reference>
<dbReference type="EMBL" id="CAKOFQ010007267">
    <property type="protein sequence ID" value="CAH1996770.1"/>
    <property type="molecule type" value="Genomic_DNA"/>
</dbReference>
<dbReference type="InterPro" id="IPR009003">
    <property type="entry name" value="Peptidase_S1_PA"/>
</dbReference>
<keyword evidence="1 5" id="KW-0645">Protease</keyword>
<protein>
    <recommendedName>
        <fullName evidence="7">Peptidase S1 domain-containing protein</fullName>
    </recommendedName>
</protein>
<dbReference type="OrthoDB" id="10012881at2759"/>
<sequence length="395" mass="42748">MTLASVHSLAIIVLIGCSLPVCFGDNGIDTKESDMANAVLPNIITSKNHDNRSPWMKRFSASGKSGRPANLLGTIILRPPDKTVTEKIVESQQISIKENSSNAVQDSQPQRGNVIDWFLGVVGARPPESNQPGEAGSPQVVSDCPPCTCGEVLQHVRIVGGIETLVNEFPWMTALMYNNRFYCGASLINNKYVLTAAHCVNGFSKERITAVFLDHDRSTSTETQTITRKIKTVHRHRSYGSGSNYNNDIAVLQLDEEVSLSGKLQPVCLPPTGKSFSGYTGVAVGWGATKQNGQTASKLQEVKVPIMSNVDCKKTGYGSRITDNMVCAGYPEGKKDSCQGDSGGPLLVQNGTAYQIVGIVSWGEGCAQANYPGVYTRVNRYISWIKSLTRDACYC</sequence>
<evidence type="ECO:0000256" key="1">
    <source>
        <dbReference type="ARBA" id="ARBA00022670"/>
    </source>
</evidence>
<keyword evidence="6" id="KW-0732">Signal</keyword>
<dbReference type="GO" id="GO:0004252">
    <property type="term" value="F:serine-type endopeptidase activity"/>
    <property type="evidence" value="ECO:0007669"/>
    <property type="project" value="InterPro"/>
</dbReference>
<dbReference type="PROSITE" id="PS00134">
    <property type="entry name" value="TRYPSIN_HIS"/>
    <property type="match status" value="1"/>
</dbReference>
<feature type="signal peptide" evidence="6">
    <location>
        <begin position="1"/>
        <end position="24"/>
    </location>
</feature>
<evidence type="ECO:0000256" key="3">
    <source>
        <dbReference type="ARBA" id="ARBA00022825"/>
    </source>
</evidence>
<evidence type="ECO:0000313" key="9">
    <source>
        <dbReference type="Proteomes" id="UP001152888"/>
    </source>
</evidence>
<dbReference type="Proteomes" id="UP001152888">
    <property type="component" value="Unassembled WGS sequence"/>
</dbReference>
<name>A0A9P0PWQ4_ACAOB</name>
<dbReference type="InterPro" id="IPR001314">
    <property type="entry name" value="Peptidase_S1A"/>
</dbReference>
<keyword evidence="3 5" id="KW-0720">Serine protease</keyword>
<dbReference type="FunFam" id="2.40.10.10:FF:000006">
    <property type="entry name" value="Serine proteinase stubble"/>
    <property type="match status" value="1"/>
</dbReference>
<feature type="chain" id="PRO_5040371908" description="Peptidase S1 domain-containing protein" evidence="6">
    <location>
        <begin position="25"/>
        <end position="395"/>
    </location>
</feature>
<evidence type="ECO:0000256" key="2">
    <source>
        <dbReference type="ARBA" id="ARBA00022801"/>
    </source>
</evidence>
<evidence type="ECO:0000256" key="4">
    <source>
        <dbReference type="ARBA" id="ARBA00023157"/>
    </source>
</evidence>
<dbReference type="CDD" id="cd00190">
    <property type="entry name" value="Tryp_SPc"/>
    <property type="match status" value="1"/>
</dbReference>
<dbReference type="PANTHER" id="PTHR24252">
    <property type="entry name" value="ACROSIN-RELATED"/>
    <property type="match status" value="1"/>
</dbReference>
<gene>
    <name evidence="8" type="ORF">ACAOBT_LOCUS23356</name>
</gene>
<dbReference type="PANTHER" id="PTHR24252:SF18">
    <property type="entry name" value="OVOCHYMASE 1"/>
    <property type="match status" value="1"/>
</dbReference>
<evidence type="ECO:0000256" key="6">
    <source>
        <dbReference type="SAM" id="SignalP"/>
    </source>
</evidence>
<proteinExistence type="predicted"/>
<keyword evidence="9" id="KW-1185">Reference proteome</keyword>
<dbReference type="GO" id="GO:0006508">
    <property type="term" value="P:proteolysis"/>
    <property type="evidence" value="ECO:0007669"/>
    <property type="project" value="UniProtKB-KW"/>
</dbReference>
<comment type="caution">
    <text evidence="8">The sequence shown here is derived from an EMBL/GenBank/DDBJ whole genome shotgun (WGS) entry which is preliminary data.</text>
</comment>
<dbReference type="InterPro" id="IPR043504">
    <property type="entry name" value="Peptidase_S1_PA_chymotrypsin"/>
</dbReference>
<evidence type="ECO:0000313" key="8">
    <source>
        <dbReference type="EMBL" id="CAH1996770.1"/>
    </source>
</evidence>
<evidence type="ECO:0000259" key="7">
    <source>
        <dbReference type="PROSITE" id="PS50240"/>
    </source>
</evidence>
<dbReference type="PROSITE" id="PS00135">
    <property type="entry name" value="TRYPSIN_SER"/>
    <property type="match status" value="1"/>
</dbReference>
<dbReference type="InterPro" id="IPR033116">
    <property type="entry name" value="TRYPSIN_SER"/>
</dbReference>
<keyword evidence="2 5" id="KW-0378">Hydrolase</keyword>
<feature type="domain" description="Peptidase S1" evidence="7">
    <location>
        <begin position="158"/>
        <end position="390"/>
    </location>
</feature>
<dbReference type="AlphaFoldDB" id="A0A9P0PWQ4"/>
<dbReference type="PRINTS" id="PR00722">
    <property type="entry name" value="CHYMOTRYPSIN"/>
</dbReference>
<keyword evidence="4" id="KW-1015">Disulfide bond</keyword>
<dbReference type="SMART" id="SM00020">
    <property type="entry name" value="Tryp_SPc"/>
    <property type="match status" value="1"/>
</dbReference>
<dbReference type="InterPro" id="IPR001254">
    <property type="entry name" value="Trypsin_dom"/>
</dbReference>
<accession>A0A9P0PWQ4</accession>